<evidence type="ECO:0000259" key="2">
    <source>
        <dbReference type="Pfam" id="PF07833"/>
    </source>
</evidence>
<keyword evidence="1" id="KW-0732">Signal</keyword>
<reference evidence="3 4" key="1">
    <citation type="submission" date="2016-10" db="EMBL/GenBank/DDBJ databases">
        <authorList>
            <person name="de Groot N.N."/>
        </authorList>
    </citation>
    <scope>NUCLEOTIDE SEQUENCE [LARGE SCALE GENOMIC DNA]</scope>
    <source>
        <strain evidence="3 4">DSM 20475</strain>
    </source>
</reference>
<dbReference type="OrthoDB" id="9816096at2"/>
<feature type="signal peptide" evidence="1">
    <location>
        <begin position="1"/>
        <end position="25"/>
    </location>
</feature>
<dbReference type="AlphaFoldDB" id="A0A1G7A0Y1"/>
<dbReference type="SUPFAM" id="SSF55383">
    <property type="entry name" value="Copper amine oxidase, domain N"/>
    <property type="match status" value="1"/>
</dbReference>
<accession>A0A1G7A0Y1</accession>
<dbReference type="RefSeq" id="WP_091792386.1">
    <property type="nucleotide sequence ID" value="NZ_FNAF01000017.1"/>
</dbReference>
<evidence type="ECO:0000256" key="1">
    <source>
        <dbReference type="SAM" id="SignalP"/>
    </source>
</evidence>
<dbReference type="Pfam" id="PF07833">
    <property type="entry name" value="Cu_amine_oxidN1"/>
    <property type="match status" value="1"/>
</dbReference>
<dbReference type="Gene3D" id="3.30.457.10">
    <property type="entry name" value="Copper amine oxidase-like, N-terminal domain"/>
    <property type="match status" value="1"/>
</dbReference>
<feature type="domain" description="Copper amine oxidase-like N-terminal" evidence="2">
    <location>
        <begin position="331"/>
        <end position="432"/>
    </location>
</feature>
<organism evidence="3 4">
    <name type="scientific">Peptococcus niger</name>
    <dbReference type="NCBI Taxonomy" id="2741"/>
    <lineage>
        <taxon>Bacteria</taxon>
        <taxon>Bacillati</taxon>
        <taxon>Bacillota</taxon>
        <taxon>Clostridia</taxon>
        <taxon>Eubacteriales</taxon>
        <taxon>Peptococcaceae</taxon>
        <taxon>Peptococcus</taxon>
    </lineage>
</organism>
<sequence length="444" mass="46680">MNKKGISLVCTGALLLGLAPQVGQAADSVSIDDVTVGGAQATLHYQGAKAGDWYHIVMGDQYVRGNLSADDVTKGALTLSLPRAAASGDTVHVQMAGTGNHFVAAKTKAKAQTGDAQQKGVLTAAYPAEVKPGSTVKPRITVNKADVSGDVIYSYSGPIVAGSFVNGGFTVASDAPEGSVINVSLMYGDRTVNKSLVVRKNPSQNTPGESQTGDFNLAQTRAQKGQELLTDISLKKTDQRAKSLGVAVIRKENAGAKVSASVVDPAGFLASGKGKLKFKADQDGTVDLELRAFDTAGQVLERYPFQIMVGPSSMAANQVRMTIGLKSLVIGNDQKEMDTAPFIQDNRTFVPLRALAEAFGAKVEYDDANQGIRIQMDGKDLLMTIGKKTFTINGVQKQMDVAPYLTASGRTIVPVRFAAEGLGFKVDTTADAQGLTTDVIFTKA</sequence>
<dbReference type="InterPro" id="IPR036582">
    <property type="entry name" value="Mao_N_sf"/>
</dbReference>
<dbReference type="EMBL" id="FNAF01000017">
    <property type="protein sequence ID" value="SDE08283.1"/>
    <property type="molecule type" value="Genomic_DNA"/>
</dbReference>
<name>A0A1G7A0Y1_PEPNI</name>
<evidence type="ECO:0000313" key="3">
    <source>
        <dbReference type="EMBL" id="SDE08283.1"/>
    </source>
</evidence>
<proteinExistence type="predicted"/>
<dbReference type="Proteomes" id="UP000198995">
    <property type="component" value="Unassembled WGS sequence"/>
</dbReference>
<protein>
    <submittedName>
        <fullName evidence="3">Copper amine oxidase N-terminal domain-containing protein</fullName>
    </submittedName>
</protein>
<evidence type="ECO:0000313" key="4">
    <source>
        <dbReference type="Proteomes" id="UP000198995"/>
    </source>
</evidence>
<keyword evidence="4" id="KW-1185">Reference proteome</keyword>
<feature type="chain" id="PRO_5011443529" evidence="1">
    <location>
        <begin position="26"/>
        <end position="444"/>
    </location>
</feature>
<dbReference type="STRING" id="2741.SAMN04489866_11718"/>
<gene>
    <name evidence="3" type="ORF">SAMN04489866_11718</name>
</gene>
<dbReference type="InterPro" id="IPR012854">
    <property type="entry name" value="Cu_amine_oxidase-like_N"/>
</dbReference>